<feature type="site" description="Interaction with substrate rRNA" evidence="1">
    <location>
        <position position="3"/>
    </location>
</feature>
<comment type="catalytic activity">
    <reaction evidence="1">
        <text>adenosine(2030) in 23S rRNA + S-adenosyl-L-methionine = N(6)-methyladenosine(2030) in 23S rRNA + S-adenosyl-L-homocysteine + H(+)</text>
        <dbReference type="Rhea" id="RHEA:43736"/>
        <dbReference type="Rhea" id="RHEA-COMP:10668"/>
        <dbReference type="Rhea" id="RHEA-COMP:10669"/>
        <dbReference type="ChEBI" id="CHEBI:15378"/>
        <dbReference type="ChEBI" id="CHEBI:57856"/>
        <dbReference type="ChEBI" id="CHEBI:59789"/>
        <dbReference type="ChEBI" id="CHEBI:74411"/>
        <dbReference type="ChEBI" id="CHEBI:74449"/>
        <dbReference type="EC" id="2.1.1.266"/>
    </reaction>
</comment>
<reference evidence="3" key="1">
    <citation type="journal article" date="2019" name="Int. J. Syst. Evol. Microbiol.">
        <title>The Global Catalogue of Microorganisms (GCM) 10K type strain sequencing project: providing services to taxonomists for standard genome sequencing and annotation.</title>
        <authorList>
            <consortium name="The Broad Institute Genomics Platform"/>
            <consortium name="The Broad Institute Genome Sequencing Center for Infectious Disease"/>
            <person name="Wu L."/>
            <person name="Ma J."/>
        </authorList>
    </citation>
    <scope>NUCLEOTIDE SEQUENCE [LARGE SCALE GENOMIC DNA]</scope>
    <source>
        <strain evidence="3">JCM 18204</strain>
    </source>
</reference>
<keyword evidence="1" id="KW-0694">RNA-binding</keyword>
<dbReference type="InterPro" id="IPR029063">
    <property type="entry name" value="SAM-dependent_MTases_sf"/>
</dbReference>
<feature type="binding site" evidence="1">
    <location>
        <position position="168"/>
    </location>
    <ligand>
        <name>S-adenosyl-L-methionine</name>
        <dbReference type="ChEBI" id="CHEBI:59789"/>
    </ligand>
</feature>
<evidence type="ECO:0000256" key="1">
    <source>
        <dbReference type="HAMAP-Rule" id="MF_00934"/>
    </source>
</evidence>
<keyword evidence="1" id="KW-0698">rRNA processing</keyword>
<dbReference type="SUPFAM" id="SSF53335">
    <property type="entry name" value="S-adenosyl-L-methionine-dependent methyltransferases"/>
    <property type="match status" value="1"/>
</dbReference>
<dbReference type="EC" id="2.1.1.266" evidence="1"/>
<keyword evidence="1" id="KW-0489">Methyltransferase</keyword>
<feature type="binding site" evidence="1">
    <location>
        <position position="18"/>
    </location>
    <ligand>
        <name>S-adenosyl-L-methionine</name>
        <dbReference type="ChEBI" id="CHEBI:59789"/>
    </ligand>
</feature>
<feature type="binding site" evidence="1">
    <location>
        <position position="99"/>
    </location>
    <ligand>
        <name>S-adenosyl-L-methionine</name>
        <dbReference type="ChEBI" id="CHEBI:59789"/>
    </ligand>
</feature>
<dbReference type="InterPro" id="IPR007473">
    <property type="entry name" value="RlmJ"/>
</dbReference>
<comment type="subunit">
    <text evidence="1">Monomer.</text>
</comment>
<feature type="binding site" evidence="1">
    <location>
        <begin position="142"/>
        <end position="143"/>
    </location>
    <ligand>
        <name>S-adenosyl-L-methionine</name>
        <dbReference type="ChEBI" id="CHEBI:59789"/>
    </ligand>
</feature>
<gene>
    <name evidence="1 2" type="primary">rlmJ</name>
    <name evidence="2" type="ORF">GCM10023307_37670</name>
</gene>
<dbReference type="HAMAP" id="MF_00934">
    <property type="entry name" value="23SrRNA_methyltr_J"/>
    <property type="match status" value="1"/>
</dbReference>
<dbReference type="Proteomes" id="UP001499959">
    <property type="component" value="Unassembled WGS sequence"/>
</dbReference>
<keyword evidence="1" id="KW-0949">S-adenosyl-L-methionine</keyword>
<proteinExistence type="inferred from homology"/>
<sequence>MNYRHAFHAGNHADALKHTLLLALCDALTAKPAPLFALDTHAGAGVYALQGDEATRTGEAEGGLLRLLAAPPRDPSVQRYLAAVAACRAACGPDACPGSPRLLAHALRGQDRIACCELREDDAALLKRAVGDDPRVAVHVRDGYAAMRALLPPKVAGQRFARGLVLIDPPYEAQLDEFDIALAAIRDGLARWPQAVIVLWYPIKRRSALMPFYRAAAALEAKSALVCELLVRPDDSPLRMNGSGLLVLNAPWRFDQAARTAADALRDALGEAGTSSRTDWLRAPA</sequence>
<dbReference type="PANTHER" id="PTHR37426">
    <property type="entry name" value="RIBOSOMAL RNA LARGE SUBUNIT METHYLTRANSFERASE J"/>
    <property type="match status" value="1"/>
</dbReference>
<feature type="active site" description="Proton acceptor" evidence="1">
    <location>
        <position position="168"/>
    </location>
</feature>
<comment type="similarity">
    <text evidence="1">Belongs to the RlmJ family.</text>
</comment>
<keyword evidence="3" id="KW-1185">Reference proteome</keyword>
<protein>
    <recommendedName>
        <fullName evidence="1">Ribosomal RNA large subunit methyltransferase J</fullName>
        <ecNumber evidence="1">2.1.1.266</ecNumber>
    </recommendedName>
    <alternativeName>
        <fullName evidence="1">23S rRNA (adenine(2030)-N6)-methyltransferase</fullName>
    </alternativeName>
    <alternativeName>
        <fullName evidence="1">23S rRNA m6A2030 methyltransferase</fullName>
    </alternativeName>
</protein>
<comment type="caution">
    <text evidence="2">The sequence shown here is derived from an EMBL/GenBank/DDBJ whole genome shotgun (WGS) entry which is preliminary data.</text>
</comment>
<accession>A0ABP9CFX6</accession>
<evidence type="ECO:0000313" key="2">
    <source>
        <dbReference type="EMBL" id="GAA4807401.1"/>
    </source>
</evidence>
<dbReference type="Gene3D" id="3.40.50.150">
    <property type="entry name" value="Vaccinia Virus protein VP39"/>
    <property type="match status" value="1"/>
</dbReference>
<dbReference type="EMBL" id="BAABJE010000030">
    <property type="protein sequence ID" value="GAA4807401.1"/>
    <property type="molecule type" value="Genomic_DNA"/>
</dbReference>
<name>A0ABP9CFX6_9GAMM</name>
<evidence type="ECO:0000313" key="3">
    <source>
        <dbReference type="Proteomes" id="UP001499959"/>
    </source>
</evidence>
<keyword evidence="1" id="KW-0808">Transferase</keyword>
<dbReference type="PANTHER" id="PTHR37426:SF1">
    <property type="entry name" value="RIBOSOMAL RNA LARGE SUBUNIT METHYLTRANSFERASE J"/>
    <property type="match status" value="1"/>
</dbReference>
<organism evidence="2 3">
    <name type="scientific">Lysobacter hankyongensis</name>
    <dbReference type="NCBI Taxonomy" id="1176535"/>
    <lineage>
        <taxon>Bacteria</taxon>
        <taxon>Pseudomonadati</taxon>
        <taxon>Pseudomonadota</taxon>
        <taxon>Gammaproteobacteria</taxon>
        <taxon>Lysobacterales</taxon>
        <taxon>Lysobacteraceae</taxon>
        <taxon>Lysobacter</taxon>
    </lineage>
</organism>
<feature type="binding site" evidence="1">
    <location>
        <position position="41"/>
    </location>
    <ligand>
        <name>S-adenosyl-L-methionine</name>
        <dbReference type="ChEBI" id="CHEBI:59789"/>
    </ligand>
</feature>
<feature type="binding site" evidence="1">
    <location>
        <position position="117"/>
    </location>
    <ligand>
        <name>S-adenosyl-L-methionine</name>
        <dbReference type="ChEBI" id="CHEBI:59789"/>
    </ligand>
</feature>
<comment type="function">
    <text evidence="1">Specifically methylates the adenine in position 2030 of 23S rRNA.</text>
</comment>
<dbReference type="Pfam" id="PF04378">
    <property type="entry name" value="RsmJ"/>
    <property type="match status" value="1"/>
</dbReference>
<dbReference type="RefSeq" id="WP_345304918.1">
    <property type="nucleotide sequence ID" value="NZ_BAABJE010000030.1"/>
</dbReference>